<accession>A0A0N4ZGT1</accession>
<name>A0A0N4ZGT1_PARTI</name>
<feature type="compositionally biased region" description="Basic and acidic residues" evidence="1">
    <location>
        <begin position="121"/>
        <end position="130"/>
    </location>
</feature>
<reference evidence="3" key="1">
    <citation type="submission" date="2017-02" db="UniProtKB">
        <authorList>
            <consortium name="WormBaseParasite"/>
        </authorList>
    </citation>
    <scope>IDENTIFICATION</scope>
</reference>
<dbReference type="Proteomes" id="UP000038045">
    <property type="component" value="Unplaced"/>
</dbReference>
<feature type="compositionally biased region" description="Basic residues" evidence="1">
    <location>
        <begin position="24"/>
        <end position="38"/>
    </location>
</feature>
<feature type="compositionally biased region" description="Gly residues" evidence="1">
    <location>
        <begin position="162"/>
        <end position="171"/>
    </location>
</feature>
<protein>
    <submittedName>
        <fullName evidence="3">Transcriptional regulator, AcrR family</fullName>
    </submittedName>
</protein>
<evidence type="ECO:0000256" key="1">
    <source>
        <dbReference type="SAM" id="MobiDB-lite"/>
    </source>
</evidence>
<organism evidence="2 3">
    <name type="scientific">Parastrongyloides trichosuri</name>
    <name type="common">Possum-specific nematode worm</name>
    <dbReference type="NCBI Taxonomy" id="131310"/>
    <lineage>
        <taxon>Eukaryota</taxon>
        <taxon>Metazoa</taxon>
        <taxon>Ecdysozoa</taxon>
        <taxon>Nematoda</taxon>
        <taxon>Chromadorea</taxon>
        <taxon>Rhabditida</taxon>
        <taxon>Tylenchina</taxon>
        <taxon>Panagrolaimomorpha</taxon>
        <taxon>Strongyloidoidea</taxon>
        <taxon>Strongyloididae</taxon>
        <taxon>Parastrongyloides</taxon>
    </lineage>
</organism>
<feature type="region of interest" description="Disordered" evidence="1">
    <location>
        <begin position="1"/>
        <end position="208"/>
    </location>
</feature>
<evidence type="ECO:0000313" key="3">
    <source>
        <dbReference type="WBParaSite" id="PTRK_0000705000.1"/>
    </source>
</evidence>
<dbReference type="WBParaSite" id="PTRK_0000705000.1">
    <property type="protein sequence ID" value="PTRK_0000705000.1"/>
    <property type="gene ID" value="PTRK_0000705000"/>
</dbReference>
<dbReference type="AlphaFoldDB" id="A0A0N4ZGT1"/>
<keyword evidence="2" id="KW-1185">Reference proteome</keyword>
<sequence>DAGGDRRPLQRRRLWPAPAVQARARPHHGARGRGRSGRGRPAGLRDGGPEGSPRRPLARRGRSPERSRAGRPAGQRSARHDGRGRGRVARRRSVAEAHGAVGLGPASGCRACAERAAAGRLPERPFRDSGRGQSGCRLAVRRLPRRDGGGLLRGRRRQDAGPGAGHAGAGGADRLRRLGQASGQCEAATGPRGRRGRPAPVGHERRRG</sequence>
<proteinExistence type="predicted"/>
<evidence type="ECO:0000313" key="2">
    <source>
        <dbReference type="Proteomes" id="UP000038045"/>
    </source>
</evidence>
<feature type="compositionally biased region" description="Low complexity" evidence="1">
    <location>
        <begin position="106"/>
        <end position="120"/>
    </location>
</feature>